<dbReference type="InterPro" id="IPR007351">
    <property type="entry name" value="YjbR"/>
</dbReference>
<keyword evidence="1" id="KW-0238">DNA-binding</keyword>
<dbReference type="Proteomes" id="UP000477488">
    <property type="component" value="Unassembled WGS sequence"/>
</dbReference>
<dbReference type="AlphaFoldDB" id="A0A6L5XK53"/>
<reference evidence="1 2" key="1">
    <citation type="submission" date="2019-09" db="EMBL/GenBank/DDBJ databases">
        <title>In-depth cultivation of the pig gut microbiome towards novel bacterial diversity and tailored functional studies.</title>
        <authorList>
            <person name="Wylensek D."/>
            <person name="Hitch T.C.A."/>
            <person name="Clavel T."/>
        </authorList>
    </citation>
    <scope>NUCLEOTIDE SEQUENCE [LARGE SCALE GENOMIC DNA]</scope>
    <source>
        <strain evidence="1 2">PG-178-WT-4</strain>
    </source>
</reference>
<dbReference type="InterPro" id="IPR058532">
    <property type="entry name" value="YjbR/MT2646/Rv2570-like"/>
</dbReference>
<name>A0A6L5XK53_9BACT</name>
<dbReference type="EMBL" id="VUMH01000004">
    <property type="protein sequence ID" value="MSS27545.1"/>
    <property type="molecule type" value="Genomic_DNA"/>
</dbReference>
<dbReference type="Gene3D" id="3.90.1150.30">
    <property type="match status" value="1"/>
</dbReference>
<dbReference type="PANTHER" id="PTHR35145">
    <property type="entry name" value="CYTOPLASMIC PROTEIN-RELATED"/>
    <property type="match status" value="1"/>
</dbReference>
<accession>A0A6L5XK53</accession>
<dbReference type="SUPFAM" id="SSF142906">
    <property type="entry name" value="YjbR-like"/>
    <property type="match status" value="1"/>
</dbReference>
<proteinExistence type="predicted"/>
<dbReference type="GO" id="GO:0003677">
    <property type="term" value="F:DNA binding"/>
    <property type="evidence" value="ECO:0007669"/>
    <property type="project" value="UniProtKB-KW"/>
</dbReference>
<protein>
    <submittedName>
        <fullName evidence="1">MmcQ/YjbR family DNA-binding protein</fullName>
    </submittedName>
</protein>
<dbReference type="RefSeq" id="WP_154509991.1">
    <property type="nucleotide sequence ID" value="NZ_VUMH01000004.1"/>
</dbReference>
<comment type="caution">
    <text evidence="1">The sequence shown here is derived from an EMBL/GenBank/DDBJ whole genome shotgun (WGS) entry which is preliminary data.</text>
</comment>
<dbReference type="InterPro" id="IPR038056">
    <property type="entry name" value="YjbR-like_sf"/>
</dbReference>
<gene>
    <name evidence="1" type="ORF">FYJ44_05655</name>
</gene>
<keyword evidence="2" id="KW-1185">Reference proteome</keyword>
<sequence length="118" mass="13320">MATREDILAYVKKTFQTEPDYPWRRFPEYAVLRHGGNGKWYGLILNLPKARLGLEGEGNIDVINLKSDHVLDILVNSASGALPAYHMNKKHWITLVLDGGFPDDELYGLIDESHGLTQ</sequence>
<dbReference type="Pfam" id="PF04237">
    <property type="entry name" value="YjbR"/>
    <property type="match status" value="1"/>
</dbReference>
<organism evidence="1 2">
    <name type="scientific">Desulfovibrio porci</name>
    <dbReference type="NCBI Taxonomy" id="2605782"/>
    <lineage>
        <taxon>Bacteria</taxon>
        <taxon>Pseudomonadati</taxon>
        <taxon>Thermodesulfobacteriota</taxon>
        <taxon>Desulfovibrionia</taxon>
        <taxon>Desulfovibrionales</taxon>
        <taxon>Desulfovibrionaceae</taxon>
        <taxon>Desulfovibrio</taxon>
    </lineage>
</organism>
<dbReference type="PANTHER" id="PTHR35145:SF1">
    <property type="entry name" value="CYTOPLASMIC PROTEIN"/>
    <property type="match status" value="1"/>
</dbReference>
<evidence type="ECO:0000313" key="2">
    <source>
        <dbReference type="Proteomes" id="UP000477488"/>
    </source>
</evidence>
<evidence type="ECO:0000313" key="1">
    <source>
        <dbReference type="EMBL" id="MSS27545.1"/>
    </source>
</evidence>